<protein>
    <submittedName>
        <fullName evidence="1">Uncharacterized protein</fullName>
    </submittedName>
</protein>
<sequence length="94" mass="11115">MTSLCSRVHIILTNRKEGNVHPLKWRVNKTQLVFVDTSDWNVFRFIPSIEIFRFTMLIWKTRYLAQINEDVSEIPNQIRSLRQLKSAGLESLLL</sequence>
<accession>A0ACC0P001</accession>
<evidence type="ECO:0000313" key="1">
    <source>
        <dbReference type="EMBL" id="KAI8558967.1"/>
    </source>
</evidence>
<keyword evidence="2" id="KW-1185">Reference proteome</keyword>
<name>A0ACC0P001_RHOML</name>
<comment type="caution">
    <text evidence="1">The sequence shown here is derived from an EMBL/GenBank/DDBJ whole genome shotgun (WGS) entry which is preliminary data.</text>
</comment>
<reference evidence="1" key="1">
    <citation type="submission" date="2022-02" db="EMBL/GenBank/DDBJ databases">
        <title>Plant Genome Project.</title>
        <authorList>
            <person name="Zhang R.-G."/>
        </authorList>
    </citation>
    <scope>NUCLEOTIDE SEQUENCE</scope>
    <source>
        <strain evidence="1">AT1</strain>
    </source>
</reference>
<proteinExistence type="predicted"/>
<organism evidence="1 2">
    <name type="scientific">Rhododendron molle</name>
    <name type="common">Chinese azalea</name>
    <name type="synonym">Azalea mollis</name>
    <dbReference type="NCBI Taxonomy" id="49168"/>
    <lineage>
        <taxon>Eukaryota</taxon>
        <taxon>Viridiplantae</taxon>
        <taxon>Streptophyta</taxon>
        <taxon>Embryophyta</taxon>
        <taxon>Tracheophyta</taxon>
        <taxon>Spermatophyta</taxon>
        <taxon>Magnoliopsida</taxon>
        <taxon>eudicotyledons</taxon>
        <taxon>Gunneridae</taxon>
        <taxon>Pentapetalae</taxon>
        <taxon>asterids</taxon>
        <taxon>Ericales</taxon>
        <taxon>Ericaceae</taxon>
        <taxon>Ericoideae</taxon>
        <taxon>Rhodoreae</taxon>
        <taxon>Rhododendron</taxon>
    </lineage>
</organism>
<dbReference type="Proteomes" id="UP001062846">
    <property type="component" value="Chromosome 4"/>
</dbReference>
<dbReference type="EMBL" id="CM046391">
    <property type="protein sequence ID" value="KAI8558967.1"/>
    <property type="molecule type" value="Genomic_DNA"/>
</dbReference>
<evidence type="ECO:0000313" key="2">
    <source>
        <dbReference type="Proteomes" id="UP001062846"/>
    </source>
</evidence>
<gene>
    <name evidence="1" type="ORF">RHMOL_Rhmol04G0137400</name>
</gene>